<evidence type="ECO:0000256" key="2">
    <source>
        <dbReference type="ARBA" id="ARBA00006403"/>
    </source>
</evidence>
<dbReference type="PANTHER" id="PTHR10015">
    <property type="entry name" value="HEAT SHOCK TRANSCRIPTION FACTOR"/>
    <property type="match status" value="1"/>
</dbReference>
<keyword evidence="3" id="KW-0805">Transcription regulation</keyword>
<comment type="subcellular location">
    <subcellularLocation>
        <location evidence="1">Nucleus</location>
    </subcellularLocation>
</comment>
<gene>
    <name evidence="10" type="ORF">INT43_008206</name>
</gene>
<comment type="similarity">
    <text evidence="2 7">Belongs to the HSF family.</text>
</comment>
<dbReference type="Gene3D" id="1.10.10.10">
    <property type="entry name" value="Winged helix-like DNA-binding domain superfamily/Winged helix DNA-binding domain"/>
    <property type="match status" value="1"/>
</dbReference>
<name>A0A8H7PEF1_MORIS</name>
<dbReference type="GO" id="GO:0043565">
    <property type="term" value="F:sequence-specific DNA binding"/>
    <property type="evidence" value="ECO:0007669"/>
    <property type="project" value="InterPro"/>
</dbReference>
<feature type="compositionally biased region" description="Polar residues" evidence="8">
    <location>
        <begin position="293"/>
        <end position="330"/>
    </location>
</feature>
<organism evidence="10 11">
    <name type="scientific">Mortierella isabellina</name>
    <name type="common">Filamentous fungus</name>
    <name type="synonym">Umbelopsis isabellina</name>
    <dbReference type="NCBI Taxonomy" id="91625"/>
    <lineage>
        <taxon>Eukaryota</taxon>
        <taxon>Fungi</taxon>
        <taxon>Fungi incertae sedis</taxon>
        <taxon>Mucoromycota</taxon>
        <taxon>Mucoromycotina</taxon>
        <taxon>Umbelopsidomycetes</taxon>
        <taxon>Umbelopsidales</taxon>
        <taxon>Umbelopsidaceae</taxon>
        <taxon>Umbelopsis</taxon>
    </lineage>
</organism>
<comment type="caution">
    <text evidence="10">The sequence shown here is derived from an EMBL/GenBank/DDBJ whole genome shotgun (WGS) entry which is preliminary data.</text>
</comment>
<evidence type="ECO:0000259" key="9">
    <source>
        <dbReference type="SMART" id="SM00415"/>
    </source>
</evidence>
<dbReference type="AlphaFoldDB" id="A0A8H7PEF1"/>
<feature type="region of interest" description="Disordered" evidence="8">
    <location>
        <begin position="256"/>
        <end position="424"/>
    </location>
</feature>
<dbReference type="PRINTS" id="PR00056">
    <property type="entry name" value="HSFDOMAIN"/>
</dbReference>
<sequence length="444" mass="49310">MRAGKDNQGSDRDSLSSNSSAKSEDVLPSNITQEKGSTSLQSSSSTSSDPAPLPVHKTQAAFVNKLYRMLEDPEMQDLISWSPSGDLFSVANPTQFSKVVLPQYFKHNNWQSFVRQLNMYGFHKVNDMIHHSNITNESQAWEFRHPSFRRGGILELQNIKRKSAKGTAYPRTTSSGSVSTVASTSRLANAAENINTDSPDDPPEPLQKHIYAMEDQIRKLAHSYDKLLADTTALKSDLARQNHMLTDIAAHVKLYSNDDKNSSKPRSSNGSGDNSPPSSRQSHTDIAPRHSGFQHTQTRYSPINHNNSNHQTSPWNDSAYSSTGESNTGQKLRDMRSVLPPPTNYQRHSTHSLPSPRPMSSRPSVKDEPMSTRSDPYNYRGDAGEPSEWTESPPQLSPITRSPFRPSMPPRGASTPYPPKQNAQMALGRESQILNMTNEDPPGE</sequence>
<protein>
    <recommendedName>
        <fullName evidence="9">HSF-type DNA-binding domain-containing protein</fullName>
    </recommendedName>
</protein>
<dbReference type="InterPro" id="IPR036390">
    <property type="entry name" value="WH_DNA-bd_sf"/>
</dbReference>
<keyword evidence="11" id="KW-1185">Reference proteome</keyword>
<reference evidence="10" key="1">
    <citation type="submission" date="2020-12" db="EMBL/GenBank/DDBJ databases">
        <title>Metabolic potential, ecology and presence of endohyphal bacteria is reflected in genomic diversity of Mucoromycotina.</title>
        <authorList>
            <person name="Muszewska A."/>
            <person name="Okrasinska A."/>
            <person name="Steczkiewicz K."/>
            <person name="Drgas O."/>
            <person name="Orlowska M."/>
            <person name="Perlinska-Lenart U."/>
            <person name="Aleksandrzak-Piekarczyk T."/>
            <person name="Szatraj K."/>
            <person name="Zielenkiewicz U."/>
            <person name="Pilsyk S."/>
            <person name="Malc E."/>
            <person name="Mieczkowski P."/>
            <person name="Kruszewska J.S."/>
            <person name="Biernat P."/>
            <person name="Pawlowska J."/>
        </authorList>
    </citation>
    <scope>NUCLEOTIDE SEQUENCE</scope>
    <source>
        <strain evidence="10">WA0000067209</strain>
    </source>
</reference>
<evidence type="ECO:0000256" key="1">
    <source>
        <dbReference type="ARBA" id="ARBA00004123"/>
    </source>
</evidence>
<dbReference type="OrthoDB" id="60033at2759"/>
<dbReference type="PANTHER" id="PTHR10015:SF427">
    <property type="entry name" value="HEAT SHOCK FACTOR PROTEIN"/>
    <property type="match status" value="1"/>
</dbReference>
<dbReference type="SMART" id="SM00415">
    <property type="entry name" value="HSF"/>
    <property type="match status" value="1"/>
</dbReference>
<evidence type="ECO:0000256" key="4">
    <source>
        <dbReference type="ARBA" id="ARBA00023125"/>
    </source>
</evidence>
<dbReference type="FunFam" id="1.10.10.10:FF:000027">
    <property type="entry name" value="Heat shock transcription factor 1"/>
    <property type="match status" value="1"/>
</dbReference>
<evidence type="ECO:0000313" key="11">
    <source>
        <dbReference type="Proteomes" id="UP000654370"/>
    </source>
</evidence>
<feature type="compositionally biased region" description="Polar residues" evidence="8">
    <location>
        <begin position="344"/>
        <end position="353"/>
    </location>
</feature>
<dbReference type="InterPro" id="IPR000232">
    <property type="entry name" value="HSF_DNA-bd"/>
</dbReference>
<keyword evidence="4" id="KW-0238">DNA-binding</keyword>
<dbReference type="GO" id="GO:0005634">
    <property type="term" value="C:nucleus"/>
    <property type="evidence" value="ECO:0007669"/>
    <property type="project" value="UniProtKB-SubCell"/>
</dbReference>
<evidence type="ECO:0000256" key="6">
    <source>
        <dbReference type="ARBA" id="ARBA00023242"/>
    </source>
</evidence>
<evidence type="ECO:0000256" key="8">
    <source>
        <dbReference type="SAM" id="MobiDB-lite"/>
    </source>
</evidence>
<evidence type="ECO:0000313" key="10">
    <source>
        <dbReference type="EMBL" id="KAG2171826.1"/>
    </source>
</evidence>
<keyword evidence="5" id="KW-0804">Transcription</keyword>
<accession>A0A8H7PEF1</accession>
<dbReference type="Pfam" id="PF00447">
    <property type="entry name" value="HSF_DNA-bind"/>
    <property type="match status" value="1"/>
</dbReference>
<dbReference type="GO" id="GO:0003700">
    <property type="term" value="F:DNA-binding transcription factor activity"/>
    <property type="evidence" value="ECO:0007669"/>
    <property type="project" value="InterPro"/>
</dbReference>
<feature type="domain" description="HSF-type DNA-binding" evidence="9">
    <location>
        <begin position="58"/>
        <end position="162"/>
    </location>
</feature>
<dbReference type="SUPFAM" id="SSF46785">
    <property type="entry name" value="Winged helix' DNA-binding domain"/>
    <property type="match status" value="1"/>
</dbReference>
<feature type="compositionally biased region" description="Polar residues" evidence="8">
    <location>
        <begin position="389"/>
        <end position="400"/>
    </location>
</feature>
<dbReference type="EMBL" id="JAEPQZ010000019">
    <property type="protein sequence ID" value="KAG2171826.1"/>
    <property type="molecule type" value="Genomic_DNA"/>
</dbReference>
<feature type="compositionally biased region" description="Low complexity" evidence="8">
    <location>
        <begin position="266"/>
        <end position="280"/>
    </location>
</feature>
<evidence type="ECO:0000256" key="7">
    <source>
        <dbReference type="RuleBase" id="RU004020"/>
    </source>
</evidence>
<feature type="region of interest" description="Disordered" evidence="8">
    <location>
        <begin position="1"/>
        <end position="55"/>
    </location>
</feature>
<dbReference type="InterPro" id="IPR036388">
    <property type="entry name" value="WH-like_DNA-bd_sf"/>
</dbReference>
<dbReference type="Proteomes" id="UP000654370">
    <property type="component" value="Unassembled WGS sequence"/>
</dbReference>
<evidence type="ECO:0000256" key="3">
    <source>
        <dbReference type="ARBA" id="ARBA00023015"/>
    </source>
</evidence>
<feature type="compositionally biased region" description="Low complexity" evidence="8">
    <location>
        <begin position="37"/>
        <end position="48"/>
    </location>
</feature>
<evidence type="ECO:0000256" key="5">
    <source>
        <dbReference type="ARBA" id="ARBA00023163"/>
    </source>
</evidence>
<keyword evidence="6" id="KW-0539">Nucleus</keyword>
<feature type="compositionally biased region" description="Basic and acidic residues" evidence="8">
    <location>
        <begin position="1"/>
        <end position="14"/>
    </location>
</feature>
<proteinExistence type="inferred from homology"/>